<sequence length="485" mass="55093">MRKVAVIQNWHVKIRIMASDFGVMHQRSPCDYISVIAERNNKDGAETVCYYFDYQFAGSLKRKMRSIIIICFFTIVMCALRSSEASYRKPPFNGSIFGKRGNMLVDNSVPILILPRSIIQNKMEPVSITEPAAKKKKTENSIAMTIEQYIEDVKGRKNNLMAVLQDDIFEPIRLTKVYIGHIRDVKEISKAIAVLNEKIPLKELSHLKRVRKRDIVLCPVHFLDSVSSIQEYIECHVEELKNMFEYFKEIDVPLSQPLLTNHFRDCSKLWSCNFHPNKYLERLVDGTLFSPSENDNHTKFMVLAFEVAKWYKGDSNCDISCLNAAVVVDPSSNSVVAAAFDNRLEHPVKHAAMLAIDNVAKTQNGGAWGGENKAAVALRGVDENLMGFLKKKYFPSVAFGAKQSTDDKGPYLCTGYYVYLIKEPCVMCAMALVHARVKRVFFCLDNKELGALKSRIKLQTVSSLNHHFEVFTGFIDTTDSYNNYS</sequence>
<reference evidence="1 2" key="1">
    <citation type="journal article" date="2022" name="Genome Biol. Evol.">
        <title>The Spruce Budworm Genome: Reconstructing the Evolutionary History of Antifreeze Proteins.</title>
        <authorList>
            <person name="Beliveau C."/>
            <person name="Gagne P."/>
            <person name="Picq S."/>
            <person name="Vernygora O."/>
            <person name="Keeling C.I."/>
            <person name="Pinkney K."/>
            <person name="Doucet D."/>
            <person name="Wen F."/>
            <person name="Johnston J.S."/>
            <person name="Maaroufi H."/>
            <person name="Boyle B."/>
            <person name="Laroche J."/>
            <person name="Dewar K."/>
            <person name="Juretic N."/>
            <person name="Blackburn G."/>
            <person name="Nisole A."/>
            <person name="Brunet B."/>
            <person name="Brandao M."/>
            <person name="Lumley L."/>
            <person name="Duan J."/>
            <person name="Quan G."/>
            <person name="Lucarotti C.J."/>
            <person name="Roe A.D."/>
            <person name="Sperling F.A.H."/>
            <person name="Levesque R.C."/>
            <person name="Cusson M."/>
        </authorList>
    </citation>
    <scope>NUCLEOTIDE SEQUENCE [LARGE SCALE GENOMIC DNA]</scope>
    <source>
        <strain evidence="1">Glfc:IPQL:Cfum</strain>
    </source>
</reference>
<organism evidence="1 2">
    <name type="scientific">Choristoneura fumiferana</name>
    <name type="common">Spruce budworm moth</name>
    <name type="synonym">Archips fumiferana</name>
    <dbReference type="NCBI Taxonomy" id="7141"/>
    <lineage>
        <taxon>Eukaryota</taxon>
        <taxon>Metazoa</taxon>
        <taxon>Ecdysozoa</taxon>
        <taxon>Arthropoda</taxon>
        <taxon>Hexapoda</taxon>
        <taxon>Insecta</taxon>
        <taxon>Pterygota</taxon>
        <taxon>Neoptera</taxon>
        <taxon>Endopterygota</taxon>
        <taxon>Lepidoptera</taxon>
        <taxon>Glossata</taxon>
        <taxon>Ditrysia</taxon>
        <taxon>Tortricoidea</taxon>
        <taxon>Tortricidae</taxon>
        <taxon>Tortricinae</taxon>
        <taxon>Choristoneura</taxon>
    </lineage>
</organism>
<proteinExistence type="predicted"/>
<keyword evidence="2" id="KW-1185">Reference proteome</keyword>
<protein>
    <submittedName>
        <fullName evidence="1">Uncharacterized protein</fullName>
    </submittedName>
</protein>
<name>A0ACC0KYP4_CHOFU</name>
<gene>
    <name evidence="1" type="ORF">MSG28_015162</name>
</gene>
<accession>A0ACC0KYP4</accession>
<evidence type="ECO:0000313" key="1">
    <source>
        <dbReference type="EMBL" id="KAI8441583.1"/>
    </source>
</evidence>
<dbReference type="Proteomes" id="UP001064048">
    <property type="component" value="Chromosome 27"/>
</dbReference>
<evidence type="ECO:0000313" key="2">
    <source>
        <dbReference type="Proteomes" id="UP001064048"/>
    </source>
</evidence>
<dbReference type="EMBL" id="CM046127">
    <property type="protein sequence ID" value="KAI8441583.1"/>
    <property type="molecule type" value="Genomic_DNA"/>
</dbReference>
<comment type="caution">
    <text evidence="1">The sequence shown here is derived from an EMBL/GenBank/DDBJ whole genome shotgun (WGS) entry which is preliminary data.</text>
</comment>